<dbReference type="Proteomes" id="UP000180246">
    <property type="component" value="Unassembled WGS sequence"/>
</dbReference>
<dbReference type="AlphaFoldDB" id="A0A1S2NBM0"/>
<evidence type="ECO:0000259" key="1">
    <source>
        <dbReference type="Pfam" id="PF02771"/>
    </source>
</evidence>
<proteinExistence type="predicted"/>
<gene>
    <name evidence="2" type="ORF">LO55_495</name>
</gene>
<reference evidence="2 3" key="1">
    <citation type="submission" date="2014-10" db="EMBL/GenBank/DDBJ databases">
        <authorList>
            <person name="Seo M.-J."/>
            <person name="Seok Y.J."/>
            <person name="Cha I.-T."/>
        </authorList>
    </citation>
    <scope>NUCLEOTIDE SEQUENCE [LARGE SCALE GENOMIC DNA]</scope>
    <source>
        <strain evidence="2 3">NEU</strain>
    </source>
</reference>
<protein>
    <recommendedName>
        <fullName evidence="1">Acyl-CoA dehydrogenase/oxidase N-terminal domain-containing protein</fullName>
    </recommendedName>
</protein>
<dbReference type="SUPFAM" id="SSF56645">
    <property type="entry name" value="Acyl-CoA dehydrogenase NM domain-like"/>
    <property type="match status" value="1"/>
</dbReference>
<dbReference type="EMBL" id="JRYB01000001">
    <property type="protein sequence ID" value="OIJ42491.1"/>
    <property type="molecule type" value="Genomic_DNA"/>
</dbReference>
<dbReference type="GO" id="GO:0003995">
    <property type="term" value="F:acyl-CoA dehydrogenase activity"/>
    <property type="evidence" value="ECO:0007669"/>
    <property type="project" value="TreeGrafter"/>
</dbReference>
<feature type="domain" description="Acyl-CoA dehydrogenase/oxidase N-terminal" evidence="1">
    <location>
        <begin position="23"/>
        <end position="115"/>
    </location>
</feature>
<dbReference type="RefSeq" id="WP_071360306.1">
    <property type="nucleotide sequence ID" value="NZ_JRYB01000001.1"/>
</dbReference>
<dbReference type="Pfam" id="PF02771">
    <property type="entry name" value="Acyl-CoA_dh_N"/>
    <property type="match status" value="1"/>
</dbReference>
<accession>A0A1S2NBM0</accession>
<evidence type="ECO:0000313" key="2">
    <source>
        <dbReference type="EMBL" id="OIJ42491.1"/>
    </source>
</evidence>
<dbReference type="InterPro" id="IPR046373">
    <property type="entry name" value="Acyl-CoA_Oxase/DH_mid-dom_sf"/>
</dbReference>
<organism evidence="2 3">
    <name type="scientific">Massilia timonae</name>
    <dbReference type="NCBI Taxonomy" id="47229"/>
    <lineage>
        <taxon>Bacteria</taxon>
        <taxon>Pseudomonadati</taxon>
        <taxon>Pseudomonadota</taxon>
        <taxon>Betaproteobacteria</taxon>
        <taxon>Burkholderiales</taxon>
        <taxon>Oxalobacteraceae</taxon>
        <taxon>Telluria group</taxon>
        <taxon>Massilia</taxon>
    </lineage>
</organism>
<dbReference type="Gene3D" id="2.40.110.10">
    <property type="entry name" value="Butyryl-CoA Dehydrogenase, subunit A, domain 2"/>
    <property type="match status" value="1"/>
</dbReference>
<dbReference type="InterPro" id="IPR009100">
    <property type="entry name" value="AcylCoA_DH/oxidase_NM_dom_sf"/>
</dbReference>
<dbReference type="GO" id="GO:0050660">
    <property type="term" value="F:flavin adenine dinucleotide binding"/>
    <property type="evidence" value="ECO:0007669"/>
    <property type="project" value="InterPro"/>
</dbReference>
<evidence type="ECO:0000313" key="3">
    <source>
        <dbReference type="Proteomes" id="UP000180246"/>
    </source>
</evidence>
<dbReference type="PANTHER" id="PTHR43884">
    <property type="entry name" value="ACYL-COA DEHYDROGENASE"/>
    <property type="match status" value="1"/>
</dbReference>
<sequence length="365" mass="38613">MSVGEQTTRSAVTLPAELTDWLQANADQLDSTPELASEVVPRLAGAGLFAVGVPQELGGSGGATIDAIDAIAAVAEYSVTAAFVFWGQRTFIEYLLQSPNEAMRARWIGPLMRGEFAGATGLSNAMKFLSGIESLQITATPNEQGWQLDGSLAWITNLRKEGFIAAAAVNSAGELPPAVVAFVSDGAGVTRSPDLELMALRGSNTAAVKIEGVQIGEGEVLHPNARAWLPGVRPSFLGLQCGLSIGLARASLRAAHSLSTAMRGPLLERIVAQQVALEDLVTQLKDGVADGRFKTAAAPMFRLRIALAESVQQAVMLELQASGGRAYLVDRDRSFARRWRESAFIPIVTPSLTQLQVELAKHAAA</sequence>
<dbReference type="Gene3D" id="1.10.540.10">
    <property type="entry name" value="Acyl-CoA dehydrogenase/oxidase, N-terminal domain"/>
    <property type="match status" value="1"/>
</dbReference>
<dbReference type="PANTHER" id="PTHR43884:SF12">
    <property type="entry name" value="ISOVALERYL-COA DEHYDROGENASE, MITOCHONDRIAL-RELATED"/>
    <property type="match status" value="1"/>
</dbReference>
<comment type="caution">
    <text evidence="2">The sequence shown here is derived from an EMBL/GenBank/DDBJ whole genome shotgun (WGS) entry which is preliminary data.</text>
</comment>
<dbReference type="InterPro" id="IPR037069">
    <property type="entry name" value="AcylCoA_DH/ox_N_sf"/>
</dbReference>
<name>A0A1S2NBM0_9BURK</name>
<dbReference type="InterPro" id="IPR013786">
    <property type="entry name" value="AcylCoA_DH/ox_N"/>
</dbReference>